<dbReference type="AlphaFoldDB" id="A0A8X6MU75"/>
<protein>
    <submittedName>
        <fullName evidence="1">Uncharacterized protein</fullName>
    </submittedName>
</protein>
<evidence type="ECO:0000313" key="2">
    <source>
        <dbReference type="Proteomes" id="UP000887013"/>
    </source>
</evidence>
<name>A0A8X6MU75_NEPPI</name>
<keyword evidence="2" id="KW-1185">Reference proteome</keyword>
<sequence length="72" mass="8113">MPGDWNECKLRGWRNFPVSNQRNNEASETASENQIFSKSGIPRHYLSFLGIQQKPKGLGDEPYSVVSSAEDI</sequence>
<dbReference type="Proteomes" id="UP000887013">
    <property type="component" value="Unassembled WGS sequence"/>
</dbReference>
<dbReference type="EMBL" id="BMAW01051049">
    <property type="protein sequence ID" value="GFS78330.1"/>
    <property type="molecule type" value="Genomic_DNA"/>
</dbReference>
<accession>A0A8X6MU75</accession>
<gene>
    <name evidence="1" type="ORF">NPIL_332401</name>
</gene>
<proteinExistence type="predicted"/>
<evidence type="ECO:0000313" key="1">
    <source>
        <dbReference type="EMBL" id="GFS78330.1"/>
    </source>
</evidence>
<reference evidence="1" key="1">
    <citation type="submission" date="2020-08" db="EMBL/GenBank/DDBJ databases">
        <title>Multicomponent nature underlies the extraordinary mechanical properties of spider dragline silk.</title>
        <authorList>
            <person name="Kono N."/>
            <person name="Nakamura H."/>
            <person name="Mori M."/>
            <person name="Yoshida Y."/>
            <person name="Ohtoshi R."/>
            <person name="Malay A.D."/>
            <person name="Moran D.A.P."/>
            <person name="Tomita M."/>
            <person name="Numata K."/>
            <person name="Arakawa K."/>
        </authorList>
    </citation>
    <scope>NUCLEOTIDE SEQUENCE</scope>
</reference>
<comment type="caution">
    <text evidence="1">The sequence shown here is derived from an EMBL/GenBank/DDBJ whole genome shotgun (WGS) entry which is preliminary data.</text>
</comment>
<organism evidence="1 2">
    <name type="scientific">Nephila pilipes</name>
    <name type="common">Giant wood spider</name>
    <name type="synonym">Nephila maculata</name>
    <dbReference type="NCBI Taxonomy" id="299642"/>
    <lineage>
        <taxon>Eukaryota</taxon>
        <taxon>Metazoa</taxon>
        <taxon>Ecdysozoa</taxon>
        <taxon>Arthropoda</taxon>
        <taxon>Chelicerata</taxon>
        <taxon>Arachnida</taxon>
        <taxon>Araneae</taxon>
        <taxon>Araneomorphae</taxon>
        <taxon>Entelegynae</taxon>
        <taxon>Araneoidea</taxon>
        <taxon>Nephilidae</taxon>
        <taxon>Nephila</taxon>
    </lineage>
</organism>